<dbReference type="EMBL" id="QEKI01000001">
    <property type="protein sequence ID" value="PVY44239.1"/>
    <property type="molecule type" value="Genomic_DNA"/>
</dbReference>
<feature type="transmembrane region" description="Helical" evidence="8">
    <location>
        <begin position="388"/>
        <end position="410"/>
    </location>
</feature>
<dbReference type="Proteomes" id="UP000245466">
    <property type="component" value="Unassembled WGS sequence"/>
</dbReference>
<gene>
    <name evidence="9" type="ORF">C8E01_101605</name>
</gene>
<feature type="transmembrane region" description="Helical" evidence="8">
    <location>
        <begin position="101"/>
        <end position="125"/>
    </location>
</feature>
<feature type="transmembrane region" description="Helical" evidence="8">
    <location>
        <begin position="430"/>
        <end position="451"/>
    </location>
</feature>
<dbReference type="Gene3D" id="1.20.1740.10">
    <property type="entry name" value="Amino acid/polyamine transporter I"/>
    <property type="match status" value="1"/>
</dbReference>
<feature type="transmembrane region" description="Helical" evidence="8">
    <location>
        <begin position="223"/>
        <end position="248"/>
    </location>
</feature>
<comment type="caution">
    <text evidence="8">Lacks conserved residue(s) required for the propagation of feature annotation.</text>
</comment>
<keyword evidence="3 8" id="KW-0813">Transport</keyword>
<dbReference type="PANTHER" id="PTHR30330">
    <property type="entry name" value="AGSS FAMILY TRANSPORTER, SODIUM-ALANINE"/>
    <property type="match status" value="1"/>
</dbReference>
<evidence type="ECO:0000313" key="9">
    <source>
        <dbReference type="EMBL" id="PVY44239.1"/>
    </source>
</evidence>
<sequence length="495" mass="53861">MDLNFIKNACFVKGNRLPFWVYLCSFLLKHTLVLKTLEEFFVAFSDAAWGMPLLVLLMGGGLYFMLYSGFLPFRYLRHTINVLRGRYDDPNDPGDINHYEALSATLAATVGMGNISGVAVAIAIGGPGVLFWMWVSAFVGMATKFFTCTLAVMYRGRDSVGHLEGGPMYVIETGLGKKWKPLAVVFAIAGMFGTLPIFQANQLTQVIREVFLVPNGFTTADLFYTNLIIGLGLVFITSLVIFGGIQRIGHVAGKMVPSMVILYMLAVFYIMFVNYTAIPAAFALIFKDAFTAQTVLGGAVGAIIIAGARRAAFSNEAGIGTASMMHGAAKTDEPIREGLVAMLGPFIDTIIVCTLTGLAIIITGTWQTSDASGVTLTATAFNNAMPGFGSYVLLVCVLIFAFTSLFSYSYYGTKCFSYLFGAKYKHLYNYFYVVTIVFGAMATITAVIALIDGLFAIMAIPTMVSALLLSPKVMAAARDYFKRMKEFKKMEGQKV</sequence>
<feature type="transmembrane region" description="Helical" evidence="8">
    <location>
        <begin position="290"/>
        <end position="308"/>
    </location>
</feature>
<comment type="caution">
    <text evidence="9">The sequence shown here is derived from an EMBL/GenBank/DDBJ whole genome shotgun (WGS) entry which is preliminary data.</text>
</comment>
<organism evidence="9 10">
    <name type="scientific">Pontibacter virosus</name>
    <dbReference type="NCBI Taxonomy" id="1765052"/>
    <lineage>
        <taxon>Bacteria</taxon>
        <taxon>Pseudomonadati</taxon>
        <taxon>Bacteroidota</taxon>
        <taxon>Cytophagia</taxon>
        <taxon>Cytophagales</taxon>
        <taxon>Hymenobacteraceae</taxon>
        <taxon>Pontibacter</taxon>
    </lineage>
</organism>
<evidence type="ECO:0000256" key="5">
    <source>
        <dbReference type="ARBA" id="ARBA00022692"/>
    </source>
</evidence>
<feature type="transmembrane region" description="Helical" evidence="8">
    <location>
        <begin position="346"/>
        <end position="368"/>
    </location>
</feature>
<dbReference type="PANTHER" id="PTHR30330:SF3">
    <property type="entry name" value="TRANSCRIPTIONAL REGULATOR, LRP FAMILY"/>
    <property type="match status" value="1"/>
</dbReference>
<comment type="similarity">
    <text evidence="2 8">Belongs to the alanine or glycine:cation symporter (AGCS) (TC 2.A.25) family.</text>
</comment>
<dbReference type="Pfam" id="PF01235">
    <property type="entry name" value="Na_Ala_symp"/>
    <property type="match status" value="1"/>
</dbReference>
<comment type="subcellular location">
    <subcellularLocation>
        <location evidence="1 8">Cell membrane</location>
        <topology evidence="1 8">Multi-pass membrane protein</topology>
    </subcellularLocation>
</comment>
<feature type="transmembrane region" description="Helical" evidence="8">
    <location>
        <begin position="182"/>
        <end position="203"/>
    </location>
</feature>
<accession>A0A2U1B6B9</accession>
<name>A0A2U1B6B9_9BACT</name>
<keyword evidence="5 8" id="KW-0812">Transmembrane</keyword>
<dbReference type="PRINTS" id="PR00175">
    <property type="entry name" value="NAALASMPORT"/>
</dbReference>
<keyword evidence="6 8" id="KW-1133">Transmembrane helix</keyword>
<dbReference type="GO" id="GO:0005886">
    <property type="term" value="C:plasma membrane"/>
    <property type="evidence" value="ECO:0007669"/>
    <property type="project" value="UniProtKB-SubCell"/>
</dbReference>
<feature type="transmembrane region" description="Helical" evidence="8">
    <location>
        <begin position="131"/>
        <end position="154"/>
    </location>
</feature>
<evidence type="ECO:0000256" key="1">
    <source>
        <dbReference type="ARBA" id="ARBA00004651"/>
    </source>
</evidence>
<dbReference type="GO" id="GO:0005283">
    <property type="term" value="F:amino acid:sodium symporter activity"/>
    <property type="evidence" value="ECO:0007669"/>
    <property type="project" value="InterPro"/>
</dbReference>
<evidence type="ECO:0000256" key="3">
    <source>
        <dbReference type="ARBA" id="ARBA00022448"/>
    </source>
</evidence>
<evidence type="ECO:0000256" key="6">
    <source>
        <dbReference type="ARBA" id="ARBA00022989"/>
    </source>
</evidence>
<dbReference type="NCBIfam" id="TIGR00835">
    <property type="entry name" value="agcS"/>
    <property type="match status" value="1"/>
</dbReference>
<feature type="transmembrane region" description="Helical" evidence="8">
    <location>
        <begin position="49"/>
        <end position="70"/>
    </location>
</feature>
<keyword evidence="4 8" id="KW-1003">Cell membrane</keyword>
<keyword evidence="10" id="KW-1185">Reference proteome</keyword>
<evidence type="ECO:0000256" key="7">
    <source>
        <dbReference type="ARBA" id="ARBA00023136"/>
    </source>
</evidence>
<feature type="transmembrane region" description="Helical" evidence="8">
    <location>
        <begin position="20"/>
        <end position="37"/>
    </location>
</feature>
<keyword evidence="7 8" id="KW-0472">Membrane</keyword>
<evidence type="ECO:0000256" key="8">
    <source>
        <dbReference type="RuleBase" id="RU363064"/>
    </source>
</evidence>
<evidence type="ECO:0000256" key="2">
    <source>
        <dbReference type="ARBA" id="ARBA00009261"/>
    </source>
</evidence>
<dbReference type="InterPro" id="IPR001463">
    <property type="entry name" value="Na/Ala_symport"/>
</dbReference>
<dbReference type="AlphaFoldDB" id="A0A2U1B6B9"/>
<protein>
    <submittedName>
        <fullName evidence="9">AGCS family alanine or glycine:cation symporter</fullName>
    </submittedName>
</protein>
<proteinExistence type="inferred from homology"/>
<evidence type="ECO:0000256" key="4">
    <source>
        <dbReference type="ARBA" id="ARBA00022475"/>
    </source>
</evidence>
<evidence type="ECO:0000313" key="10">
    <source>
        <dbReference type="Proteomes" id="UP000245466"/>
    </source>
</evidence>
<keyword evidence="8" id="KW-0769">Symport</keyword>
<feature type="transmembrane region" description="Helical" evidence="8">
    <location>
        <begin position="457"/>
        <end position="481"/>
    </location>
</feature>
<reference evidence="9 10" key="1">
    <citation type="submission" date="2018-04" db="EMBL/GenBank/DDBJ databases">
        <title>Genomic Encyclopedia of Type Strains, Phase IV (KMG-IV): sequencing the most valuable type-strain genomes for metagenomic binning, comparative biology and taxonomic classification.</title>
        <authorList>
            <person name="Goeker M."/>
        </authorList>
    </citation>
    <scope>NUCLEOTIDE SEQUENCE [LARGE SCALE GENOMIC DNA]</scope>
    <source>
        <strain evidence="9 10">DSM 100231</strain>
    </source>
</reference>
<feature type="transmembrane region" description="Helical" evidence="8">
    <location>
        <begin position="260"/>
        <end position="284"/>
    </location>
</feature>